<feature type="coiled-coil region" evidence="1">
    <location>
        <begin position="129"/>
        <end position="156"/>
    </location>
</feature>
<keyword evidence="1" id="KW-0175">Coiled coil</keyword>
<name>A0AAP4EFI4_CLOPF</name>
<dbReference type="EMBL" id="JARVUX010000012">
    <property type="protein sequence ID" value="MDH2337325.1"/>
    <property type="molecule type" value="Genomic_DNA"/>
</dbReference>
<dbReference type="Pfam" id="PF10552">
    <property type="entry name" value="ORF6C"/>
    <property type="match status" value="1"/>
</dbReference>
<organism evidence="3 4">
    <name type="scientific">Clostridium perfringens</name>
    <dbReference type="NCBI Taxonomy" id="1502"/>
    <lineage>
        <taxon>Bacteria</taxon>
        <taxon>Bacillati</taxon>
        <taxon>Bacillota</taxon>
        <taxon>Clostridia</taxon>
        <taxon>Eubacteriales</taxon>
        <taxon>Clostridiaceae</taxon>
        <taxon>Clostridium</taxon>
    </lineage>
</organism>
<evidence type="ECO:0000313" key="3">
    <source>
        <dbReference type="EMBL" id="MDH2337325.1"/>
    </source>
</evidence>
<proteinExistence type="predicted"/>
<dbReference type="SMART" id="SM01040">
    <property type="entry name" value="Bro-N"/>
    <property type="match status" value="1"/>
</dbReference>
<dbReference type="PROSITE" id="PS51750">
    <property type="entry name" value="BRO_N"/>
    <property type="match status" value="1"/>
</dbReference>
<gene>
    <name evidence="3" type="ORF">QDQ28_14190</name>
</gene>
<dbReference type="InterPro" id="IPR003497">
    <property type="entry name" value="BRO_N_domain"/>
</dbReference>
<protein>
    <submittedName>
        <fullName evidence="3">ORF6C domain-containing protein</fullName>
    </submittedName>
</protein>
<accession>A0AAP4EFI4</accession>
<feature type="domain" description="Bro-N" evidence="2">
    <location>
        <begin position="13"/>
        <end position="116"/>
    </location>
</feature>
<dbReference type="Pfam" id="PF02498">
    <property type="entry name" value="Bro-N"/>
    <property type="match status" value="1"/>
</dbReference>
<reference evidence="3" key="1">
    <citation type="submission" date="2023-04" db="EMBL/GenBank/DDBJ databases">
        <title>Epidemiological investigation of Clostridium perfringens isolated from cattle.</title>
        <authorList>
            <person name="Tian R."/>
        </authorList>
    </citation>
    <scope>NUCLEOTIDE SEQUENCE</scope>
    <source>
        <strain evidence="3">ZWCP172</strain>
    </source>
</reference>
<dbReference type="RefSeq" id="WP_279858288.1">
    <property type="nucleotide sequence ID" value="NZ_JARVUX010000012.1"/>
</dbReference>
<dbReference type="Proteomes" id="UP001222958">
    <property type="component" value="Unassembled WGS sequence"/>
</dbReference>
<evidence type="ECO:0000313" key="4">
    <source>
        <dbReference type="Proteomes" id="UP001222958"/>
    </source>
</evidence>
<comment type="caution">
    <text evidence="3">The sequence shown here is derived from an EMBL/GenBank/DDBJ whole genome shotgun (WGS) entry which is preliminary data.</text>
</comment>
<dbReference type="AlphaFoldDB" id="A0AAP4EFI4"/>
<evidence type="ECO:0000259" key="2">
    <source>
        <dbReference type="PROSITE" id="PS51750"/>
    </source>
</evidence>
<sequence>MSNLMVFKSVEFLSDVRVIKNEDGSVSINAADAISGLNFVKVDKKNGKQYTRLDFPRVKKYIDECGFGNEFPKIDKDDYIPESLFYLLAMKANNEAARKFQTWLAVDVIPAVRKTGQYQVKPKSNLDLLELQVKALKEVEEKVIDLDEKFEDFKEDLPLIGDEPDELVALVKMKGVEVLGGKGSKAYKDKSLRSKVYSDIWGEVKRQFGVRKYKAIKRKHFDKAKEIISRYNTTILLAEEISLLNDQIDLLRG</sequence>
<evidence type="ECO:0000256" key="1">
    <source>
        <dbReference type="SAM" id="Coils"/>
    </source>
</evidence>
<dbReference type="InterPro" id="IPR018878">
    <property type="entry name" value="ORF6C_dom"/>
</dbReference>